<evidence type="ECO:0000256" key="1">
    <source>
        <dbReference type="SAM" id="MobiDB-lite"/>
    </source>
</evidence>
<evidence type="ECO:0000313" key="2">
    <source>
        <dbReference type="EMBL" id="KAF2437871.1"/>
    </source>
</evidence>
<protein>
    <submittedName>
        <fullName evidence="2">Uncharacterized protein</fullName>
    </submittedName>
</protein>
<dbReference type="Proteomes" id="UP000799764">
    <property type="component" value="Unassembled WGS sequence"/>
</dbReference>
<feature type="region of interest" description="Disordered" evidence="1">
    <location>
        <begin position="55"/>
        <end position="98"/>
    </location>
</feature>
<dbReference type="EMBL" id="MU001514">
    <property type="protein sequence ID" value="KAF2437871.1"/>
    <property type="molecule type" value="Genomic_DNA"/>
</dbReference>
<dbReference type="AlphaFoldDB" id="A0A9P4U5M6"/>
<reference evidence="2" key="1">
    <citation type="journal article" date="2020" name="Stud. Mycol.">
        <title>101 Dothideomycetes genomes: a test case for predicting lifestyles and emergence of pathogens.</title>
        <authorList>
            <person name="Haridas S."/>
            <person name="Albert R."/>
            <person name="Binder M."/>
            <person name="Bloem J."/>
            <person name="Labutti K."/>
            <person name="Salamov A."/>
            <person name="Andreopoulos B."/>
            <person name="Baker S."/>
            <person name="Barry K."/>
            <person name="Bills G."/>
            <person name="Bluhm B."/>
            <person name="Cannon C."/>
            <person name="Castanera R."/>
            <person name="Culley D."/>
            <person name="Daum C."/>
            <person name="Ezra D."/>
            <person name="Gonzalez J."/>
            <person name="Henrissat B."/>
            <person name="Kuo A."/>
            <person name="Liang C."/>
            <person name="Lipzen A."/>
            <person name="Lutzoni F."/>
            <person name="Magnuson J."/>
            <person name="Mondo S."/>
            <person name="Nolan M."/>
            <person name="Ohm R."/>
            <person name="Pangilinan J."/>
            <person name="Park H.-J."/>
            <person name="Ramirez L."/>
            <person name="Alfaro M."/>
            <person name="Sun H."/>
            <person name="Tritt A."/>
            <person name="Yoshinaga Y."/>
            <person name="Zwiers L.-H."/>
            <person name="Turgeon B."/>
            <person name="Goodwin S."/>
            <person name="Spatafora J."/>
            <person name="Crous P."/>
            <person name="Grigoriev I."/>
        </authorList>
    </citation>
    <scope>NUCLEOTIDE SEQUENCE</scope>
    <source>
        <strain evidence="2">CBS 690.94</strain>
    </source>
</reference>
<gene>
    <name evidence="2" type="ORF">P171DRAFT_449623</name>
</gene>
<evidence type="ECO:0000313" key="3">
    <source>
        <dbReference type="Proteomes" id="UP000799764"/>
    </source>
</evidence>
<accession>A0A9P4U5M6</accession>
<comment type="caution">
    <text evidence="2">The sequence shown here is derived from an EMBL/GenBank/DDBJ whole genome shotgun (WGS) entry which is preliminary data.</text>
</comment>
<name>A0A9P4U5M6_9PLEO</name>
<sequence length="131" mass="14929">MTSTSSSTLCPSSSSTWTCSACTCTNTVPEAEENYWKCDSCCKIYLIDGLDKLMNKPESGDPNSESRSKAEQKRKAKHEQNERVGEWLAQSEPVGFPDDEPEYRENGCFCWVLLWKRCEGFIKRRGKDKPE</sequence>
<organism evidence="2 3">
    <name type="scientific">Karstenula rhodostoma CBS 690.94</name>
    <dbReference type="NCBI Taxonomy" id="1392251"/>
    <lineage>
        <taxon>Eukaryota</taxon>
        <taxon>Fungi</taxon>
        <taxon>Dikarya</taxon>
        <taxon>Ascomycota</taxon>
        <taxon>Pezizomycotina</taxon>
        <taxon>Dothideomycetes</taxon>
        <taxon>Pleosporomycetidae</taxon>
        <taxon>Pleosporales</taxon>
        <taxon>Massarineae</taxon>
        <taxon>Didymosphaeriaceae</taxon>
        <taxon>Karstenula</taxon>
    </lineage>
</organism>
<proteinExistence type="predicted"/>
<feature type="compositionally biased region" description="Basic and acidic residues" evidence="1">
    <location>
        <begin position="55"/>
        <end position="85"/>
    </location>
</feature>
<keyword evidence="3" id="KW-1185">Reference proteome</keyword>